<dbReference type="OrthoDB" id="7058586at2"/>
<dbReference type="EMBL" id="UFSM01000001">
    <property type="protein sequence ID" value="SUU87713.1"/>
    <property type="molecule type" value="Genomic_DNA"/>
</dbReference>
<gene>
    <name evidence="1" type="ORF">NCTC10684_00915</name>
</gene>
<evidence type="ECO:0000313" key="2">
    <source>
        <dbReference type="Proteomes" id="UP000254701"/>
    </source>
</evidence>
<sequence>MPVVPVFPDAAQILPGASFADRFAVVVHGQRLDVGTAAERVFRHRPSWIGVLMALRNVLVRPFGLKTRVEDLAPELERKGMFPVLSQSGQRMVLGLDDHHLDFRLLVELTDLGGDRQEVSATTLVKPHNWLGRTYLAIVLPFHRIIVPAMLARAAKP</sequence>
<dbReference type="Pfam" id="PF11066">
    <property type="entry name" value="DUF2867"/>
    <property type="match status" value="1"/>
</dbReference>
<organism evidence="1 2">
    <name type="scientific">Aminobacter aminovorans</name>
    <name type="common">Chelatobacter heintzii</name>
    <dbReference type="NCBI Taxonomy" id="83263"/>
    <lineage>
        <taxon>Bacteria</taxon>
        <taxon>Pseudomonadati</taxon>
        <taxon>Pseudomonadota</taxon>
        <taxon>Alphaproteobacteria</taxon>
        <taxon>Hyphomicrobiales</taxon>
        <taxon>Phyllobacteriaceae</taxon>
        <taxon>Aminobacter</taxon>
    </lineage>
</organism>
<proteinExistence type="predicted"/>
<evidence type="ECO:0000313" key="1">
    <source>
        <dbReference type="EMBL" id="SUU87713.1"/>
    </source>
</evidence>
<protein>
    <submittedName>
        <fullName evidence="1">Protein of uncharacterized function (DUF2867)</fullName>
    </submittedName>
</protein>
<dbReference type="AlphaFoldDB" id="A0A380WFB8"/>
<name>A0A380WFB8_AMIAI</name>
<dbReference type="Proteomes" id="UP000254701">
    <property type="component" value="Unassembled WGS sequence"/>
</dbReference>
<reference evidence="1 2" key="1">
    <citation type="submission" date="2018-06" db="EMBL/GenBank/DDBJ databases">
        <authorList>
            <consortium name="Pathogen Informatics"/>
            <person name="Doyle S."/>
        </authorList>
    </citation>
    <scope>NUCLEOTIDE SEQUENCE [LARGE SCALE GENOMIC DNA]</scope>
    <source>
        <strain evidence="1 2">NCTC10684</strain>
    </source>
</reference>
<dbReference type="InterPro" id="IPR021295">
    <property type="entry name" value="DUF2867"/>
</dbReference>
<dbReference type="RefSeq" id="WP_115730184.1">
    <property type="nucleotide sequence ID" value="NZ_BAAAVY010000005.1"/>
</dbReference>
<accession>A0A380WFB8</accession>